<feature type="binding site" evidence="5">
    <location>
        <position position="340"/>
    </location>
    <ligand>
        <name>Ca(2+)</name>
        <dbReference type="ChEBI" id="CHEBI:29108"/>
    </ligand>
</feature>
<dbReference type="PIRSF" id="PIRSF001227">
    <property type="entry name" value="Pen_acylase"/>
    <property type="match status" value="1"/>
</dbReference>
<dbReference type="Gene3D" id="1.10.439.10">
    <property type="entry name" value="Penicillin Amidohydrolase, domain 1"/>
    <property type="match status" value="1"/>
</dbReference>
<dbReference type="GO" id="GO:0046872">
    <property type="term" value="F:metal ion binding"/>
    <property type="evidence" value="ECO:0007669"/>
    <property type="project" value="UniProtKB-KW"/>
</dbReference>
<dbReference type="InterPro" id="IPR029055">
    <property type="entry name" value="Ntn_hydrolases_N"/>
</dbReference>
<dbReference type="RefSeq" id="WP_106146367.1">
    <property type="nucleotide sequence ID" value="NZ_PVYX01000002.1"/>
</dbReference>
<evidence type="ECO:0000256" key="3">
    <source>
        <dbReference type="ARBA" id="ARBA00023145"/>
    </source>
</evidence>
<gene>
    <name evidence="7" type="ORF">CLV81_3300</name>
</gene>
<dbReference type="EMBL" id="PVYX01000002">
    <property type="protein sequence ID" value="PRX54895.1"/>
    <property type="molecule type" value="Genomic_DNA"/>
</dbReference>
<keyword evidence="5" id="KW-0479">Metal-binding</keyword>
<dbReference type="Proteomes" id="UP000237640">
    <property type="component" value="Unassembled WGS sequence"/>
</dbReference>
<keyword evidence="5" id="KW-0106">Calcium</keyword>
<protein>
    <submittedName>
        <fullName evidence="7">Penicillin amidase</fullName>
    </submittedName>
</protein>
<evidence type="ECO:0000256" key="1">
    <source>
        <dbReference type="ARBA" id="ARBA00006586"/>
    </source>
</evidence>
<dbReference type="InterPro" id="IPR043147">
    <property type="entry name" value="Penicillin_amidase_A-knob"/>
</dbReference>
<name>A0A2T0MBN5_9FLAO</name>
<feature type="compositionally biased region" description="Polar residues" evidence="6">
    <location>
        <begin position="717"/>
        <end position="727"/>
    </location>
</feature>
<evidence type="ECO:0000256" key="4">
    <source>
        <dbReference type="PIRSR" id="PIRSR001227-1"/>
    </source>
</evidence>
<dbReference type="OrthoDB" id="9759796at2"/>
<dbReference type="InterPro" id="IPR043146">
    <property type="entry name" value="Penicillin_amidase_N_B-knob"/>
</dbReference>
<evidence type="ECO:0000313" key="8">
    <source>
        <dbReference type="Proteomes" id="UP000237640"/>
    </source>
</evidence>
<keyword evidence="2" id="KW-0378">Hydrolase</keyword>
<evidence type="ECO:0000256" key="2">
    <source>
        <dbReference type="ARBA" id="ARBA00022801"/>
    </source>
</evidence>
<dbReference type="InterPro" id="IPR014395">
    <property type="entry name" value="Pen/GL7ACA/AHL_acylase"/>
</dbReference>
<dbReference type="GO" id="GO:0017000">
    <property type="term" value="P:antibiotic biosynthetic process"/>
    <property type="evidence" value="ECO:0007669"/>
    <property type="project" value="InterPro"/>
</dbReference>
<comment type="similarity">
    <text evidence="1">Belongs to the peptidase S45 family.</text>
</comment>
<organism evidence="7 8">
    <name type="scientific">Flagellimonas meridianipacifica</name>
    <dbReference type="NCBI Taxonomy" id="1080225"/>
    <lineage>
        <taxon>Bacteria</taxon>
        <taxon>Pseudomonadati</taxon>
        <taxon>Bacteroidota</taxon>
        <taxon>Flavobacteriia</taxon>
        <taxon>Flavobacteriales</taxon>
        <taxon>Flavobacteriaceae</taxon>
        <taxon>Flagellimonas</taxon>
    </lineage>
</organism>
<feature type="active site" description="Nucleophile" evidence="4">
    <location>
        <position position="265"/>
    </location>
</feature>
<sequence>MRQAITLLLVILFTSCNNSKTNSEFNLPADGLKEPVEIVRDEWGINHIYAKNQHDLFFAQGYAAAADRLFQFEIWRRQATGTVAEILGEKELKRDIGTRLFKFRGDMITEMNYYHEDGAELITAYTNGVNAYIETILKTPEKLPIEFKILGIEPQKWTPDVVISRHQGLLGNIGQELQIGQAVAKLSAEKVKDLYWFHPKEPNLTIDSKINTDLLSDDILALYNAYRKPVKFTKDDVVPNFQNNKVAETVASAYEDKNDMYSIGSNNWVITGNRMADGKSYMANDPHRTIAVPSLRYMAHLVAPGWNVIGGGEPEIPGISIGHNEYGAWGLTVFRTDGEDLYVYDINPNNPHQYKYKGEWVDMTSITENIKVKGKENHTAHLFYTQHGPVTHIDSINHVAYAVRCAWLEPGGSPYLASLRMDQAKSWEEFREACNYSHIPGENMIWADKEGNIGWQAVGIAPIRRNFSGLVPVPGDGSYEWEGYLPIIEKPNEYNPAKGYLATANQNVTPESYNHWDAIGYSWSDPYRGDRVNEVLDSEKKLTMEDMKALQTDYLSIPARTLVPMLEQLVFTGVAEEAKERLANWDYKLEANSIPAAIYVAWENQIKDLANEQFIPKEGKGIVPGIQLARIMEWLKAPDVRFGQNPILGRNEFLSNAFYNGVEDLQKRLGEDMNLWQYGQKDFKHTYIQHALSNAVNDSMKSRLNLGPLPRGGNAYTPGSTGSNLRQSSGASFRIIVNTGDWDAALGSNGPGQSGNPDSEFYDNLFEPWANDEYFPVYYSRNKIDSVAVKITKLIPVEKQ</sequence>
<accession>A0A2T0MBN5</accession>
<comment type="caution">
    <text evidence="7">The sequence shown here is derived from an EMBL/GenBank/DDBJ whole genome shotgun (WGS) entry which is preliminary data.</text>
</comment>
<dbReference type="AlphaFoldDB" id="A0A2T0MBN5"/>
<dbReference type="InterPro" id="IPR023343">
    <property type="entry name" value="Penicillin_amidase_dom1"/>
</dbReference>
<evidence type="ECO:0000256" key="6">
    <source>
        <dbReference type="SAM" id="MobiDB-lite"/>
    </source>
</evidence>
<feature type="binding site" evidence="5">
    <location>
        <position position="176"/>
    </location>
    <ligand>
        <name>Ca(2+)</name>
        <dbReference type="ChEBI" id="CHEBI:29108"/>
    </ligand>
</feature>
<dbReference type="Gene3D" id="3.60.20.10">
    <property type="entry name" value="Glutamine Phosphoribosylpyrophosphate, subunit 1, domain 1"/>
    <property type="match status" value="1"/>
</dbReference>
<feature type="binding site" evidence="5">
    <location>
        <position position="337"/>
    </location>
    <ligand>
        <name>Ca(2+)</name>
        <dbReference type="ChEBI" id="CHEBI:29108"/>
    </ligand>
</feature>
<comment type="cofactor">
    <cofactor evidence="5">
        <name>Ca(2+)</name>
        <dbReference type="ChEBI" id="CHEBI:29108"/>
    </cofactor>
    <text evidence="5">Binds 1 Ca(2+) ion per dimer.</text>
</comment>
<feature type="region of interest" description="Disordered" evidence="6">
    <location>
        <begin position="707"/>
        <end position="727"/>
    </location>
</feature>
<dbReference type="SUPFAM" id="SSF56235">
    <property type="entry name" value="N-terminal nucleophile aminohydrolases (Ntn hydrolases)"/>
    <property type="match status" value="1"/>
</dbReference>
<keyword evidence="3" id="KW-0865">Zymogen</keyword>
<evidence type="ECO:0000313" key="7">
    <source>
        <dbReference type="EMBL" id="PRX54895.1"/>
    </source>
</evidence>
<keyword evidence="8" id="KW-1185">Reference proteome</keyword>
<dbReference type="CDD" id="cd03747">
    <property type="entry name" value="Ntn_PGA_like"/>
    <property type="match status" value="1"/>
</dbReference>
<dbReference type="Pfam" id="PF01804">
    <property type="entry name" value="Penicil_amidase"/>
    <property type="match status" value="1"/>
</dbReference>
<evidence type="ECO:0000256" key="5">
    <source>
        <dbReference type="PIRSR" id="PIRSR001227-2"/>
    </source>
</evidence>
<proteinExistence type="inferred from homology"/>
<dbReference type="PANTHER" id="PTHR34218">
    <property type="entry name" value="PEPTIDASE S45 PENICILLIN AMIDASE"/>
    <property type="match status" value="1"/>
</dbReference>
<dbReference type="PANTHER" id="PTHR34218:SF4">
    <property type="entry name" value="ACYL-HOMOSERINE LACTONE ACYLASE QUIP"/>
    <property type="match status" value="1"/>
</dbReference>
<dbReference type="InterPro" id="IPR002692">
    <property type="entry name" value="S45"/>
</dbReference>
<dbReference type="Gene3D" id="1.10.1400.10">
    <property type="match status" value="1"/>
</dbReference>
<dbReference type="GO" id="GO:0016811">
    <property type="term" value="F:hydrolase activity, acting on carbon-nitrogen (but not peptide) bonds, in linear amides"/>
    <property type="evidence" value="ECO:0007669"/>
    <property type="project" value="InterPro"/>
</dbReference>
<dbReference type="PROSITE" id="PS51257">
    <property type="entry name" value="PROKAR_LIPOPROTEIN"/>
    <property type="match status" value="1"/>
</dbReference>
<dbReference type="Gene3D" id="2.30.120.10">
    <property type="match status" value="1"/>
</dbReference>
<reference evidence="7 8" key="1">
    <citation type="submission" date="2018-03" db="EMBL/GenBank/DDBJ databases">
        <title>Genomic Encyclopedia of Archaeal and Bacterial Type Strains, Phase II (KMG-II): from individual species to whole genera.</title>
        <authorList>
            <person name="Goeker M."/>
        </authorList>
    </citation>
    <scope>NUCLEOTIDE SEQUENCE [LARGE SCALE GENOMIC DNA]</scope>
    <source>
        <strain evidence="7 8">DSM 25027</strain>
    </source>
</reference>